<protein>
    <submittedName>
        <fullName evidence="2">Uncharacterized protein</fullName>
    </submittedName>
</protein>
<organism evidence="2 3">
    <name type="scientific">Lasius platythorax</name>
    <dbReference type="NCBI Taxonomy" id="488582"/>
    <lineage>
        <taxon>Eukaryota</taxon>
        <taxon>Metazoa</taxon>
        <taxon>Ecdysozoa</taxon>
        <taxon>Arthropoda</taxon>
        <taxon>Hexapoda</taxon>
        <taxon>Insecta</taxon>
        <taxon>Pterygota</taxon>
        <taxon>Neoptera</taxon>
        <taxon>Endopterygota</taxon>
        <taxon>Hymenoptera</taxon>
        <taxon>Apocrita</taxon>
        <taxon>Aculeata</taxon>
        <taxon>Formicoidea</taxon>
        <taxon>Formicidae</taxon>
        <taxon>Formicinae</taxon>
        <taxon>Lasius</taxon>
        <taxon>Lasius</taxon>
    </lineage>
</organism>
<sequence length="84" mass="9981">MNIRELNPSKRTANRFTGAEHHRGSSTNRQQKNRARIGRTMRRTRSSFFPKQRYGYRGSRPRQSSVGRNRLKGFRIYRVHPNPP</sequence>
<evidence type="ECO:0000313" key="2">
    <source>
        <dbReference type="EMBL" id="CAL1677006.1"/>
    </source>
</evidence>
<dbReference type="EMBL" id="OZ034835">
    <property type="protein sequence ID" value="CAL1677006.1"/>
    <property type="molecule type" value="Genomic_DNA"/>
</dbReference>
<dbReference type="AlphaFoldDB" id="A0AAV2NCA4"/>
<evidence type="ECO:0000313" key="3">
    <source>
        <dbReference type="Proteomes" id="UP001497644"/>
    </source>
</evidence>
<feature type="region of interest" description="Disordered" evidence="1">
    <location>
        <begin position="1"/>
        <end position="72"/>
    </location>
</feature>
<name>A0AAV2NCA4_9HYME</name>
<gene>
    <name evidence="2" type="ORF">LPLAT_LOCUS3093</name>
</gene>
<proteinExistence type="predicted"/>
<keyword evidence="3" id="KW-1185">Reference proteome</keyword>
<evidence type="ECO:0000256" key="1">
    <source>
        <dbReference type="SAM" id="MobiDB-lite"/>
    </source>
</evidence>
<dbReference type="Proteomes" id="UP001497644">
    <property type="component" value="Chromosome 12"/>
</dbReference>
<accession>A0AAV2NCA4</accession>
<feature type="compositionally biased region" description="Basic residues" evidence="1">
    <location>
        <begin position="31"/>
        <end position="45"/>
    </location>
</feature>
<reference evidence="2" key="1">
    <citation type="submission" date="2024-04" db="EMBL/GenBank/DDBJ databases">
        <authorList>
            <consortium name="Molecular Ecology Group"/>
        </authorList>
    </citation>
    <scope>NUCLEOTIDE SEQUENCE</scope>
</reference>